<evidence type="ECO:0000256" key="4">
    <source>
        <dbReference type="SAM" id="Coils"/>
    </source>
</evidence>
<organism evidence="6">
    <name type="scientific">viral metagenome</name>
    <dbReference type="NCBI Taxonomy" id="1070528"/>
    <lineage>
        <taxon>unclassified sequences</taxon>
        <taxon>metagenomes</taxon>
        <taxon>organismal metagenomes</taxon>
    </lineage>
</organism>
<dbReference type="InterPro" id="IPR001876">
    <property type="entry name" value="Znf_RanBP2"/>
</dbReference>
<dbReference type="PROSITE" id="PS01358">
    <property type="entry name" value="ZF_RANBP2_1"/>
    <property type="match status" value="1"/>
</dbReference>
<dbReference type="AlphaFoldDB" id="A0A6C0DZ33"/>
<name>A0A6C0DZ33_9ZZZZ</name>
<protein>
    <recommendedName>
        <fullName evidence="5">RanBP2-type domain-containing protein</fullName>
    </recommendedName>
</protein>
<sequence>MFNLNKQLYIQLRGGNFCSKCGNSAYDENIKYCSHCGKKLTSENGLCSCGYDNMPFCVDHNKLPDDSKVVYCYMHRSILDLFCTAHNDENRAIKATQCLNTRTKETLEENTQFFSCCGRNRCEKCRLAKPEPSFALASAKPAPLFASATPTPALEKPAPQKFHQKIESTKIGVYPSIEVKDEILSKYRMPYIDQSLFETYDENKEYKKLILFVDWTYKIMTEPVTLLESLPDKSKEIFIILYTKGNLTDEAREYFFKSPPYIPPLYRKPNIIFHPKTASANPSNYAELYTSFIAPVAKLAPVRHASASADASVSASMRGQPIIKKSVGVWNCPQCTFLNDPISLNCQMCGFYLGKEQIEALNRTTAIPVKRPDTAEIRAKEVQRMEAEREKIEIRAKAKAEEQRMEAERIAKQKQQPILPFTIKGRNSKKIINIGVLYTDDSEDFLRTRYLLETQCSPINPEYTLNFIYIGTIYDNKLASQDVIQSLAGIVIPIVDSTGRFVSDFQDKLNVNWTNTFKPTKIGTLPKIFIIFRKALKIDNPPTAARTNIMDNLKEVYTICFKLVGEPLNFHKTYPENTKEVILSDMIKYFS</sequence>
<proteinExistence type="predicted"/>
<evidence type="ECO:0000256" key="3">
    <source>
        <dbReference type="ARBA" id="ARBA00022833"/>
    </source>
</evidence>
<dbReference type="InterPro" id="IPR036443">
    <property type="entry name" value="Znf_RanBP2_sf"/>
</dbReference>
<accession>A0A6C0DZ33</accession>
<keyword evidence="4" id="KW-0175">Coiled coil</keyword>
<dbReference type="EMBL" id="MN739695">
    <property type="protein sequence ID" value="QHT21611.1"/>
    <property type="molecule type" value="Genomic_DNA"/>
</dbReference>
<dbReference type="SUPFAM" id="SSF90209">
    <property type="entry name" value="Ran binding protein zinc finger-like"/>
    <property type="match status" value="1"/>
</dbReference>
<evidence type="ECO:0000259" key="5">
    <source>
        <dbReference type="PROSITE" id="PS01358"/>
    </source>
</evidence>
<feature type="domain" description="RanBP2-type" evidence="5">
    <location>
        <begin position="330"/>
        <end position="349"/>
    </location>
</feature>
<dbReference type="SMART" id="SM00547">
    <property type="entry name" value="ZnF_RBZ"/>
    <property type="match status" value="1"/>
</dbReference>
<keyword evidence="3" id="KW-0862">Zinc</keyword>
<reference evidence="6" key="1">
    <citation type="journal article" date="2020" name="Nature">
        <title>Giant virus diversity and host interactions through global metagenomics.</title>
        <authorList>
            <person name="Schulz F."/>
            <person name="Roux S."/>
            <person name="Paez-Espino D."/>
            <person name="Jungbluth S."/>
            <person name="Walsh D.A."/>
            <person name="Denef V.J."/>
            <person name="McMahon K.D."/>
            <person name="Konstantinidis K.T."/>
            <person name="Eloe-Fadrosh E.A."/>
            <person name="Kyrpides N.C."/>
            <person name="Woyke T."/>
        </authorList>
    </citation>
    <scope>NUCLEOTIDE SEQUENCE</scope>
    <source>
        <strain evidence="6">GVMAG-M-3300023179-103</strain>
    </source>
</reference>
<evidence type="ECO:0000256" key="1">
    <source>
        <dbReference type="ARBA" id="ARBA00022723"/>
    </source>
</evidence>
<dbReference type="GO" id="GO:0008270">
    <property type="term" value="F:zinc ion binding"/>
    <property type="evidence" value="ECO:0007669"/>
    <property type="project" value="UniProtKB-KW"/>
</dbReference>
<feature type="coiled-coil region" evidence="4">
    <location>
        <begin position="377"/>
        <end position="415"/>
    </location>
</feature>
<dbReference type="Gene3D" id="4.10.1060.10">
    <property type="entry name" value="Zinc finger, RanBP2-type"/>
    <property type="match status" value="1"/>
</dbReference>
<evidence type="ECO:0000256" key="2">
    <source>
        <dbReference type="ARBA" id="ARBA00022771"/>
    </source>
</evidence>
<keyword evidence="2" id="KW-0863">Zinc-finger</keyword>
<keyword evidence="1" id="KW-0479">Metal-binding</keyword>
<evidence type="ECO:0000313" key="6">
    <source>
        <dbReference type="EMBL" id="QHT21611.1"/>
    </source>
</evidence>